<evidence type="ECO:0000256" key="1">
    <source>
        <dbReference type="SAM" id="MobiDB-lite"/>
    </source>
</evidence>
<evidence type="ECO:0000313" key="3">
    <source>
        <dbReference type="EMBL" id="CAD7011752.1"/>
    </source>
</evidence>
<dbReference type="Proteomes" id="UP000606786">
    <property type="component" value="Unassembled WGS sequence"/>
</dbReference>
<protein>
    <submittedName>
        <fullName evidence="3">(Mediterranean fruit fly) hypothetical protein</fullName>
    </submittedName>
</protein>
<feature type="compositionally biased region" description="Low complexity" evidence="1">
    <location>
        <begin position="50"/>
        <end position="64"/>
    </location>
</feature>
<gene>
    <name evidence="3" type="ORF">CCAP1982_LOCUS19864</name>
</gene>
<proteinExistence type="predicted"/>
<feature type="chain" id="PRO_5032965358" evidence="2">
    <location>
        <begin position="21"/>
        <end position="229"/>
    </location>
</feature>
<accession>A0A811VBX9</accession>
<evidence type="ECO:0000313" key="4">
    <source>
        <dbReference type="Proteomes" id="UP000606786"/>
    </source>
</evidence>
<evidence type="ECO:0000256" key="2">
    <source>
        <dbReference type="SAM" id="SignalP"/>
    </source>
</evidence>
<keyword evidence="2" id="KW-0732">Signal</keyword>
<organism evidence="3 4">
    <name type="scientific">Ceratitis capitata</name>
    <name type="common">Mediterranean fruit fly</name>
    <name type="synonym">Tephritis capitata</name>
    <dbReference type="NCBI Taxonomy" id="7213"/>
    <lineage>
        <taxon>Eukaryota</taxon>
        <taxon>Metazoa</taxon>
        <taxon>Ecdysozoa</taxon>
        <taxon>Arthropoda</taxon>
        <taxon>Hexapoda</taxon>
        <taxon>Insecta</taxon>
        <taxon>Pterygota</taxon>
        <taxon>Neoptera</taxon>
        <taxon>Endopterygota</taxon>
        <taxon>Diptera</taxon>
        <taxon>Brachycera</taxon>
        <taxon>Muscomorpha</taxon>
        <taxon>Tephritoidea</taxon>
        <taxon>Tephritidae</taxon>
        <taxon>Ceratitis</taxon>
        <taxon>Ceratitis</taxon>
    </lineage>
</organism>
<feature type="region of interest" description="Disordered" evidence="1">
    <location>
        <begin position="25"/>
        <end position="66"/>
    </location>
</feature>
<name>A0A811VBX9_CERCA</name>
<sequence>MHKCTLFDLLLLYFLTFCSESHTTHSGGGGGGGSSTSSNQGGNVGGGGSVTIYTTTTTNDNGSGNITGGPLQEIIVNPTSMVGWRLSANGSLIPPHDLLTGALPTAAAQKRGSERLFQYLEADGSDPEDYARLLKMDAISRNTASVAQDFHKAGGVQELKFPANHQLLFNNKLPTHGRPRGCGTITFPKQQTTLPIIINSNCSSIYSSNSNNNINSVIKSYSSTATFDW</sequence>
<reference evidence="3" key="1">
    <citation type="submission" date="2020-11" db="EMBL/GenBank/DDBJ databases">
        <authorList>
            <person name="Whitehead M."/>
        </authorList>
    </citation>
    <scope>NUCLEOTIDE SEQUENCE</scope>
    <source>
        <strain evidence="3">EGII</strain>
    </source>
</reference>
<feature type="signal peptide" evidence="2">
    <location>
        <begin position="1"/>
        <end position="20"/>
    </location>
</feature>
<comment type="caution">
    <text evidence="3">The sequence shown here is derived from an EMBL/GenBank/DDBJ whole genome shotgun (WGS) entry which is preliminary data.</text>
</comment>
<dbReference type="EMBL" id="CAJHJT010000056">
    <property type="protein sequence ID" value="CAD7011752.1"/>
    <property type="molecule type" value="Genomic_DNA"/>
</dbReference>
<keyword evidence="4" id="KW-1185">Reference proteome</keyword>
<dbReference type="OrthoDB" id="654211at2759"/>
<dbReference type="AlphaFoldDB" id="A0A811VBX9"/>